<reference evidence="2" key="1">
    <citation type="submission" date="2020-05" db="EMBL/GenBank/DDBJ databases">
        <authorList>
            <person name="Chiriac C."/>
            <person name="Salcher M."/>
            <person name="Ghai R."/>
            <person name="Kavagutti S V."/>
        </authorList>
    </citation>
    <scope>NUCLEOTIDE SEQUENCE</scope>
</reference>
<dbReference type="PANTHER" id="PTHR10953">
    <property type="entry name" value="UBIQUITIN-ACTIVATING ENZYME E1"/>
    <property type="match status" value="1"/>
</dbReference>
<dbReference type="Pfam" id="PF00899">
    <property type="entry name" value="ThiF"/>
    <property type="match status" value="1"/>
</dbReference>
<evidence type="ECO:0000259" key="1">
    <source>
        <dbReference type="Pfam" id="PF00899"/>
    </source>
</evidence>
<sequence length="375" mass="41378">MRIKEQSRYDRQERITWWDQASLTKSNVLVVGAGALGNEIVKNLTLVGVGNITIVDMDTIEHTNLSRCVFFNEADEGKFKAEVLAAKAAILNSEINIAYFNKPVQYLGDAYLAKFDLIIAGLDNREARVWLSASARRIGKILIDGAIEGLMGKVQIFSPSGPCYACSMNDKDWDLLAKRKSCTLLGKEEMLGGHTPTNSTTSSIIAGVQVQESIKYLVGRGDLVALEDKIWRFTGDQLSTFISLIDADENCPYHDSADPITSQKVLPDNFDELWQLFNLGDEDYISFADDVIQIDACSPCSGVAKIGFSDLMKGQGSCPGCDQELNVTLAKDIGPQQLLKGMIIDKEFWPLEFIVDVVTTNSRIRASLRKDQSGE</sequence>
<dbReference type="GO" id="GO:0004792">
    <property type="term" value="F:thiosulfate-cyanide sulfurtransferase activity"/>
    <property type="evidence" value="ECO:0007669"/>
    <property type="project" value="TreeGrafter"/>
</dbReference>
<proteinExistence type="predicted"/>
<dbReference type="PANTHER" id="PTHR10953:SF102">
    <property type="entry name" value="ADENYLYLTRANSFERASE AND SULFURTRANSFERASE MOCS3"/>
    <property type="match status" value="1"/>
</dbReference>
<gene>
    <name evidence="2" type="ORF">UFOPK1747_00087</name>
</gene>
<feature type="domain" description="THIF-type NAD/FAD binding fold" evidence="1">
    <location>
        <begin position="19"/>
        <end position="239"/>
    </location>
</feature>
<dbReference type="GO" id="GO:0005737">
    <property type="term" value="C:cytoplasm"/>
    <property type="evidence" value="ECO:0007669"/>
    <property type="project" value="TreeGrafter"/>
</dbReference>
<dbReference type="AlphaFoldDB" id="A0A6J6EFC0"/>
<organism evidence="2">
    <name type="scientific">freshwater metagenome</name>
    <dbReference type="NCBI Taxonomy" id="449393"/>
    <lineage>
        <taxon>unclassified sequences</taxon>
        <taxon>metagenomes</taxon>
        <taxon>ecological metagenomes</taxon>
    </lineage>
</organism>
<dbReference type="GO" id="GO:0016779">
    <property type="term" value="F:nucleotidyltransferase activity"/>
    <property type="evidence" value="ECO:0007669"/>
    <property type="project" value="TreeGrafter"/>
</dbReference>
<dbReference type="GO" id="GO:0032446">
    <property type="term" value="P:protein modification by small protein conjugation"/>
    <property type="evidence" value="ECO:0007669"/>
    <property type="project" value="TreeGrafter"/>
</dbReference>
<dbReference type="SUPFAM" id="SSF69572">
    <property type="entry name" value="Activating enzymes of the ubiquitin-like proteins"/>
    <property type="match status" value="1"/>
</dbReference>
<dbReference type="Gene3D" id="3.40.50.720">
    <property type="entry name" value="NAD(P)-binding Rossmann-like Domain"/>
    <property type="match status" value="1"/>
</dbReference>
<dbReference type="InterPro" id="IPR045886">
    <property type="entry name" value="ThiF/MoeB/HesA"/>
</dbReference>
<dbReference type="InterPro" id="IPR000594">
    <property type="entry name" value="ThiF_NAD_FAD-bd"/>
</dbReference>
<dbReference type="GO" id="GO:0008641">
    <property type="term" value="F:ubiquitin-like modifier activating enzyme activity"/>
    <property type="evidence" value="ECO:0007669"/>
    <property type="project" value="InterPro"/>
</dbReference>
<evidence type="ECO:0000313" key="2">
    <source>
        <dbReference type="EMBL" id="CAB4573023.1"/>
    </source>
</evidence>
<protein>
    <submittedName>
        <fullName evidence="2">Unannotated protein</fullName>
    </submittedName>
</protein>
<dbReference type="InterPro" id="IPR035985">
    <property type="entry name" value="Ubiquitin-activating_enz"/>
</dbReference>
<name>A0A6J6EFC0_9ZZZZ</name>
<accession>A0A6J6EFC0</accession>
<dbReference type="EMBL" id="CAEZTV010000004">
    <property type="protein sequence ID" value="CAB4573023.1"/>
    <property type="molecule type" value="Genomic_DNA"/>
</dbReference>